<accession>A0A433X236</accession>
<feature type="transmembrane region" description="Helical" evidence="1">
    <location>
        <begin position="87"/>
        <end position="104"/>
    </location>
</feature>
<dbReference type="OrthoDB" id="2706144at2"/>
<proteinExistence type="predicted"/>
<keyword evidence="1" id="KW-1133">Transmembrane helix</keyword>
<dbReference type="AlphaFoldDB" id="A0A433X236"/>
<dbReference type="Pfam" id="PF04307">
    <property type="entry name" value="YdjM"/>
    <property type="match status" value="1"/>
</dbReference>
<dbReference type="InterPro" id="IPR007404">
    <property type="entry name" value="YdjM-like"/>
</dbReference>
<reference evidence="2 3" key="1">
    <citation type="submission" date="2018-12" db="EMBL/GenBank/DDBJ databases">
        <authorList>
            <person name="Sun L."/>
            <person name="Chen Z."/>
        </authorList>
    </citation>
    <scope>NUCLEOTIDE SEQUENCE [LARGE SCALE GENOMIC DNA]</scope>
    <source>
        <strain evidence="2 3">3-5-3</strain>
    </source>
</reference>
<dbReference type="EMBL" id="RZNX01000011">
    <property type="protein sequence ID" value="RUT28121.1"/>
    <property type="molecule type" value="Genomic_DNA"/>
</dbReference>
<comment type="caution">
    <text evidence="2">The sequence shown here is derived from an EMBL/GenBank/DDBJ whole genome shotgun (WGS) entry which is preliminary data.</text>
</comment>
<dbReference type="GO" id="GO:0016787">
    <property type="term" value="F:hydrolase activity"/>
    <property type="evidence" value="ECO:0007669"/>
    <property type="project" value="UniProtKB-KW"/>
</dbReference>
<evidence type="ECO:0000256" key="1">
    <source>
        <dbReference type="SAM" id="Phobius"/>
    </source>
</evidence>
<protein>
    <submittedName>
        <fullName evidence="2">Metal-dependent hydrolase</fullName>
    </submittedName>
</protein>
<feature type="transmembrane region" description="Helical" evidence="1">
    <location>
        <begin position="64"/>
        <end position="81"/>
    </location>
</feature>
<gene>
    <name evidence="2" type="ORF">EJP77_18080</name>
</gene>
<organism evidence="2 3">
    <name type="scientific">Paenibacillus zeisoli</name>
    <dbReference type="NCBI Taxonomy" id="2496267"/>
    <lineage>
        <taxon>Bacteria</taxon>
        <taxon>Bacillati</taxon>
        <taxon>Bacillota</taxon>
        <taxon>Bacilli</taxon>
        <taxon>Bacillales</taxon>
        <taxon>Paenibacillaceae</taxon>
        <taxon>Paenibacillus</taxon>
    </lineage>
</organism>
<dbReference type="RefSeq" id="WP_127200665.1">
    <property type="nucleotide sequence ID" value="NZ_RZNX01000011.1"/>
</dbReference>
<name>A0A433X236_9BACL</name>
<keyword evidence="1" id="KW-0472">Membrane</keyword>
<keyword evidence="3" id="KW-1185">Reference proteome</keyword>
<feature type="transmembrane region" description="Helical" evidence="1">
    <location>
        <begin position="116"/>
        <end position="145"/>
    </location>
</feature>
<keyword evidence="2" id="KW-0378">Hydrolase</keyword>
<evidence type="ECO:0000313" key="3">
    <source>
        <dbReference type="Proteomes" id="UP000272464"/>
    </source>
</evidence>
<evidence type="ECO:0000313" key="2">
    <source>
        <dbReference type="EMBL" id="RUT28121.1"/>
    </source>
</evidence>
<keyword evidence="1" id="KW-0812">Transmembrane</keyword>
<sequence length="213" mass="23277">MKGTSHLAIGTAIGAAAAAHYPFSPRSAALYLAVSAFSALSADLDGPSMLSSRIGKASHTIRSLLLWAGFITTSILIYQYFTLGVFYPEYTAASIVMFMLGLLTREGMIRNTLISVIGGVFIYAALMWQMYWLGGLGLFIAIAPWLKHRGMTHTAWAVILWGLMGRGLENQLQLPGIMTVATLGYLSHLIADTLTPAGVKWLYPIYKKPFKLR</sequence>
<dbReference type="Proteomes" id="UP000272464">
    <property type="component" value="Unassembled WGS sequence"/>
</dbReference>